<dbReference type="Pfam" id="PF24685">
    <property type="entry name" value="OB_RRP5_4th"/>
    <property type="match status" value="1"/>
</dbReference>
<feature type="region of interest" description="Disordered" evidence="11">
    <location>
        <begin position="175"/>
        <end position="197"/>
    </location>
</feature>
<dbReference type="CDD" id="cd05697">
    <property type="entry name" value="S1_Rrp5_repeat_hs5"/>
    <property type="match status" value="1"/>
</dbReference>
<evidence type="ECO:0000256" key="9">
    <source>
        <dbReference type="ARBA" id="ARBA00073619"/>
    </source>
</evidence>
<keyword evidence="5" id="KW-0597">Phosphoprotein</keyword>
<evidence type="ECO:0000259" key="12">
    <source>
        <dbReference type="PROSITE" id="PS50126"/>
    </source>
</evidence>
<evidence type="ECO:0000256" key="3">
    <source>
        <dbReference type="ARBA" id="ARBA00022517"/>
    </source>
</evidence>
<feature type="domain" description="S1 motif" evidence="12">
    <location>
        <begin position="259"/>
        <end position="331"/>
    </location>
</feature>
<feature type="compositionally biased region" description="Low complexity" evidence="11">
    <location>
        <begin position="1165"/>
        <end position="1180"/>
    </location>
</feature>
<dbReference type="GO" id="GO:0006364">
    <property type="term" value="P:rRNA processing"/>
    <property type="evidence" value="ECO:0007669"/>
    <property type="project" value="UniProtKB-KW"/>
</dbReference>
<dbReference type="Gene3D" id="2.40.50.140">
    <property type="entry name" value="Nucleic acid-binding proteins"/>
    <property type="match status" value="8"/>
</dbReference>
<feature type="compositionally biased region" description="Acidic residues" evidence="11">
    <location>
        <begin position="1097"/>
        <end position="1161"/>
    </location>
</feature>
<feature type="compositionally biased region" description="Basic and acidic residues" evidence="11">
    <location>
        <begin position="61"/>
        <end position="79"/>
    </location>
</feature>
<keyword evidence="4" id="KW-0698">rRNA processing</keyword>
<keyword evidence="6" id="KW-0677">Repeat</keyword>
<evidence type="ECO:0000256" key="2">
    <source>
        <dbReference type="ARBA" id="ARBA00011524"/>
    </source>
</evidence>
<organism evidence="13 14">
    <name type="scientific">Kwoniella europaea PYCC6329</name>
    <dbReference type="NCBI Taxonomy" id="1423913"/>
    <lineage>
        <taxon>Eukaryota</taxon>
        <taxon>Fungi</taxon>
        <taxon>Dikarya</taxon>
        <taxon>Basidiomycota</taxon>
        <taxon>Agaricomycotina</taxon>
        <taxon>Tremellomycetes</taxon>
        <taxon>Tremellales</taxon>
        <taxon>Cryptococcaceae</taxon>
        <taxon>Kwoniella</taxon>
    </lineage>
</organism>
<dbReference type="CDD" id="cd05707">
    <property type="entry name" value="S1_Rrp5_repeat_sc11"/>
    <property type="match status" value="1"/>
</dbReference>
<dbReference type="SMART" id="SM00386">
    <property type="entry name" value="HAT"/>
    <property type="match status" value="6"/>
</dbReference>
<feature type="domain" description="S1 motif" evidence="12">
    <location>
        <begin position="447"/>
        <end position="521"/>
    </location>
</feature>
<evidence type="ECO:0000313" key="14">
    <source>
        <dbReference type="Proteomes" id="UP001358614"/>
    </source>
</evidence>
<feature type="domain" description="S1 motif" evidence="12">
    <location>
        <begin position="713"/>
        <end position="787"/>
    </location>
</feature>
<comment type="subunit">
    <text evidence="2">Associated with the spliceosome.</text>
</comment>
<dbReference type="InterPro" id="IPR003029">
    <property type="entry name" value="S1_domain"/>
</dbReference>
<dbReference type="InterPro" id="IPR045209">
    <property type="entry name" value="Rrp5"/>
</dbReference>
<dbReference type="InterPro" id="IPR012340">
    <property type="entry name" value="NA-bd_OB-fold"/>
</dbReference>
<feature type="compositionally biased region" description="Acidic residues" evidence="11">
    <location>
        <begin position="179"/>
        <end position="190"/>
    </location>
</feature>
<protein>
    <recommendedName>
        <fullName evidence="9">rRNA biogenesis protein RRP5</fullName>
    </recommendedName>
    <alternativeName>
        <fullName evidence="10">Ribosomal RNA-processing protein 5</fullName>
    </alternativeName>
</protein>
<evidence type="ECO:0000256" key="8">
    <source>
        <dbReference type="ARBA" id="ARBA00055575"/>
    </source>
</evidence>
<feature type="region of interest" description="Disordered" evidence="11">
    <location>
        <begin position="791"/>
        <end position="816"/>
    </location>
</feature>
<feature type="domain" description="S1 motif" evidence="12">
    <location>
        <begin position="1015"/>
        <end position="1088"/>
    </location>
</feature>
<comment type="function">
    <text evidence="8">Involved in the biogenesis of rRNA. Required for the formation of 18S and 5.8S rRNA.</text>
</comment>
<feature type="compositionally biased region" description="Acidic residues" evidence="11">
    <location>
        <begin position="1203"/>
        <end position="1214"/>
    </location>
</feature>
<feature type="domain" description="S1 motif" evidence="12">
    <location>
        <begin position="627"/>
        <end position="696"/>
    </location>
</feature>
<feature type="region of interest" description="Disordered" evidence="11">
    <location>
        <begin position="1488"/>
        <end position="1525"/>
    </location>
</feature>
<dbReference type="FunFam" id="2.40.50.140:FF:000196">
    <property type="entry name" value="rRNA biogenesis protein RRP5"/>
    <property type="match status" value="1"/>
</dbReference>
<evidence type="ECO:0000256" key="6">
    <source>
        <dbReference type="ARBA" id="ARBA00022737"/>
    </source>
</evidence>
<evidence type="ECO:0000256" key="7">
    <source>
        <dbReference type="ARBA" id="ARBA00023242"/>
    </source>
</evidence>
<dbReference type="SUPFAM" id="SSF50249">
    <property type="entry name" value="Nucleic acid-binding proteins"/>
    <property type="match status" value="10"/>
</dbReference>
<dbReference type="FunFam" id="1.25.40.10:FF:000727">
    <property type="entry name" value="Chromosome 1, whole genome shotgun sequence"/>
    <property type="match status" value="1"/>
</dbReference>
<dbReference type="FunFam" id="2.40.50.140:FF:000289">
    <property type="entry name" value="Chromosome 1, whole genome shotgun sequence"/>
    <property type="match status" value="1"/>
</dbReference>
<feature type="domain" description="S1 motif" evidence="12">
    <location>
        <begin position="352"/>
        <end position="422"/>
    </location>
</feature>
<dbReference type="RefSeq" id="XP_066082111.1">
    <property type="nucleotide sequence ID" value="XM_066226014.1"/>
</dbReference>
<dbReference type="SUPFAM" id="SSF48452">
    <property type="entry name" value="TPR-like"/>
    <property type="match status" value="2"/>
</dbReference>
<dbReference type="PROSITE" id="PS50126">
    <property type="entry name" value="S1"/>
    <property type="match status" value="9"/>
</dbReference>
<dbReference type="FunFam" id="2.40.50.140:FF:000155">
    <property type="entry name" value="rRNA biogenesis protein RRP5"/>
    <property type="match status" value="1"/>
</dbReference>
<comment type="subcellular location">
    <subcellularLocation>
        <location evidence="1">Nucleus</location>
        <location evidence="1">Nucleolus</location>
    </subcellularLocation>
</comment>
<evidence type="ECO:0000256" key="10">
    <source>
        <dbReference type="ARBA" id="ARBA00076674"/>
    </source>
</evidence>
<dbReference type="Gene3D" id="1.25.40.10">
    <property type="entry name" value="Tetratricopeptide repeat domain"/>
    <property type="match status" value="1"/>
</dbReference>
<reference evidence="13 14" key="1">
    <citation type="submission" date="2024-01" db="EMBL/GenBank/DDBJ databases">
        <title>Comparative genomics of Cryptococcus and Kwoniella reveals pathogenesis evolution and contrasting modes of karyotype evolution via chromosome fusion or intercentromeric recombination.</title>
        <authorList>
            <person name="Coelho M.A."/>
            <person name="David-Palma M."/>
            <person name="Shea T."/>
            <person name="Bowers K."/>
            <person name="McGinley-Smith S."/>
            <person name="Mohammad A.W."/>
            <person name="Gnirke A."/>
            <person name="Yurkov A.M."/>
            <person name="Nowrousian M."/>
            <person name="Sun S."/>
            <person name="Cuomo C.A."/>
            <person name="Heitman J."/>
        </authorList>
    </citation>
    <scope>NUCLEOTIDE SEQUENCE [LARGE SCALE GENOMIC DNA]</scope>
    <source>
        <strain evidence="13 14">PYCC6329</strain>
    </source>
</reference>
<evidence type="ECO:0000256" key="11">
    <source>
        <dbReference type="SAM" id="MobiDB-lite"/>
    </source>
</evidence>
<feature type="domain" description="S1 motif" evidence="12">
    <location>
        <begin position="925"/>
        <end position="994"/>
    </location>
</feature>
<dbReference type="CDD" id="cd05708">
    <property type="entry name" value="S1_Rrp5_repeat_sc12"/>
    <property type="match status" value="1"/>
</dbReference>
<dbReference type="GeneID" id="91101014"/>
<feature type="compositionally biased region" description="Basic and acidic residues" evidence="11">
    <location>
        <begin position="1488"/>
        <end position="1500"/>
    </location>
</feature>
<dbReference type="CDD" id="cd05693">
    <property type="entry name" value="S1_Rrp5_repeat_hs1_sc1"/>
    <property type="match status" value="1"/>
</dbReference>
<proteinExistence type="predicted"/>
<name>A0AAX4KDQ1_9TREE</name>
<dbReference type="CDD" id="cd05696">
    <property type="entry name" value="S1_Rrp5_repeat_hs4"/>
    <property type="match status" value="1"/>
</dbReference>
<feature type="region of interest" description="Disordered" evidence="11">
    <location>
        <begin position="1"/>
        <end position="109"/>
    </location>
</feature>
<feature type="compositionally biased region" description="Acidic residues" evidence="11">
    <location>
        <begin position="1512"/>
        <end position="1525"/>
    </location>
</feature>
<evidence type="ECO:0000256" key="1">
    <source>
        <dbReference type="ARBA" id="ARBA00004604"/>
    </source>
</evidence>
<dbReference type="KEGG" id="ker:91101014"/>
<dbReference type="Proteomes" id="UP001358614">
    <property type="component" value="Chromosome 1"/>
</dbReference>
<dbReference type="InterPro" id="IPR057301">
    <property type="entry name" value="Rrp5_OB_4th"/>
</dbReference>
<keyword evidence="3" id="KW-0690">Ribosome biogenesis</keyword>
<dbReference type="GO" id="GO:0003723">
    <property type="term" value="F:RNA binding"/>
    <property type="evidence" value="ECO:0007669"/>
    <property type="project" value="TreeGrafter"/>
</dbReference>
<dbReference type="InterPro" id="IPR055430">
    <property type="entry name" value="HAT_Syf1_CNRKL1_C"/>
</dbReference>
<dbReference type="InterPro" id="IPR011990">
    <property type="entry name" value="TPR-like_helical_dom_sf"/>
</dbReference>
<feature type="compositionally biased region" description="Basic and acidic residues" evidence="11">
    <location>
        <begin position="801"/>
        <end position="812"/>
    </location>
</feature>
<keyword evidence="14" id="KW-1185">Reference proteome</keyword>
<dbReference type="PANTHER" id="PTHR23270">
    <property type="entry name" value="PROGRAMMED CELL DEATH PROTEIN 11 PRE-RRNA PROCESSING PROTEIN RRP5"/>
    <property type="match status" value="1"/>
</dbReference>
<feature type="compositionally biased region" description="Polar residues" evidence="11">
    <location>
        <begin position="12"/>
        <end position="29"/>
    </location>
</feature>
<dbReference type="EMBL" id="CP144089">
    <property type="protein sequence ID" value="WWD04144.1"/>
    <property type="molecule type" value="Genomic_DNA"/>
</dbReference>
<dbReference type="Pfam" id="PF00575">
    <property type="entry name" value="S1"/>
    <property type="match status" value="5"/>
</dbReference>
<evidence type="ECO:0000256" key="4">
    <source>
        <dbReference type="ARBA" id="ARBA00022552"/>
    </source>
</evidence>
<sequence>MAIQNKKRNQPDGESSNTKKAKTGESSSAPRPAPAFLSALKDEETDFPRGGGSSLTPLELKQTRAEGRREAEEEARAEAASKGNQRKKQMSDRQIKRLKKNEVRKKEKNDEDTIRVEVLNYKRLVPGTHVLARVHTVLPLHLILSLPNNLLAHVPITEISTTLTNLLTAEEAMALDSNKEEDEEEEESDSESSAPDLSQLFFPGQYFPAKVLNVYPTASQSFVSQYPVTETTRLAARVEVTLIPEKVGSEVSKKDIEKGYLLVGEVKSEEDKGYTVGIGLNPDEGSGVEGWISKEEVQKYVPSQTLIPGQLLPVTVSSLTAGGRVVQLSLDPLELSRSTTSEVSTVGSLTPGHLITALITAVVPSGLNVKVCGFYDGTIDLAHLPLGEDDVESKYKIGKKVRARIIYDNLSTTPPTFALSALPHVVGLTSPTKEGEQVPLEHAIPIGKLYPSVKVVRVMPDWGVICRTNDGLDGFCHISHLSDERISVLTNGTGQYKAGTLHRARVIGHSPLDGVVLLSFEQKVLDQVFMQVGELQIGQVLKGTVHRLAERMLFISLSGSVDGIVFPNHYADIKLKHPEKRFKVGSSVKARVFAIEAARNRVVLTLKKSLVDSSDSVPQGFADVQVGQVTPGVIIKIMEKGCIVDLFGGIKAFMPLSESSQTFVKNLNDLFYVGKSVTVRVLDIQPENERIVVSAKQAAPNPIASAAEKLQVGDAVSGSVSAIHEEQVVVKLADSGLTSLLSLSNLSNQRHMGIDELRSTLKVEDKIEDLVVVSKNPVSGLIIVNVKKTNTPSTKAKTKKEKKEKTAKKEEEGPSGISKNVKAIDEIKIGQILSGHVTEHTERGTMVQLPNKIRGRIHPLDAVDDLSTLVDGHAPYNVNQEIKVYVLAVNKQKRAVDLSSRPSRITPGGKVIDQELTDVKGLKEGQSVRGLVKNIASHGVFVSLGRDVTARVMIKELFDEFVKDWESKFEIGQLVTGKILSVDEKRNSVEMTFRKNPAKSTKKVAKLGLSDFEEGQKVVAEVKKVEAYGIFLRIEGSDVSGLCHKSEISDNKKQDVAQALKSFREGDQVKAKILSIDNEKNKINFGIKASYFGEEFGEAQDEEDEEAEDEDEEMQAGEDEDEDEEAEGEDEEDEEDVLMIGSDEEEDDDDEEDDEEDEEAETVPTATASSKKAAKANTTSGLAVAGGFDWTGEGAKSEGSGSDSDDSDEDEDVDVPTTSAKAKGKSRSKGVEDLTSTAPDARPESISEFERALLASPNSSYLWIQYMSFHLQLHEIEKARKIGRLALEKINYREEDEKLNIWMALINLELSFGTAQTAEAVFKEASQYNDSRSVHTRYAEALIAAGKDDLVEEVFKKIVKKFSAYPDSWTRFAEFYLKKGDVEDARALLPRAMKSLDKSKHVETIEKMSLLEFKYGDSERAKTLFEGLVDRFPKRLDLWGVYIDQLAKIDDIQGVRGLVDRALNQKLTSKKAKFLFKKLLTIEQRIGDEKGQEKAKERAKAWVLENTKPNPEDEEEDPEEESDDE</sequence>
<dbReference type="Pfam" id="PF23231">
    <property type="entry name" value="HAT_Syf1_CNRKL1_C"/>
    <property type="match status" value="1"/>
</dbReference>
<feature type="domain" description="S1 motif" evidence="12">
    <location>
        <begin position="830"/>
        <end position="901"/>
    </location>
</feature>
<feature type="region of interest" description="Disordered" evidence="11">
    <location>
        <begin position="1097"/>
        <end position="1244"/>
    </location>
</feature>
<feature type="compositionally biased region" description="Basic and acidic residues" evidence="11">
    <location>
        <begin position="89"/>
        <end position="109"/>
    </location>
</feature>
<keyword evidence="7" id="KW-0539">Nucleus</keyword>
<gene>
    <name evidence="13" type="ORF">V865_002210</name>
</gene>
<dbReference type="SMART" id="SM00316">
    <property type="entry name" value="S1"/>
    <property type="match status" value="10"/>
</dbReference>
<dbReference type="FunFam" id="2.40.50.140:FF:000103">
    <property type="entry name" value="protein RRP5 homolog"/>
    <property type="match status" value="3"/>
</dbReference>
<evidence type="ECO:0000256" key="5">
    <source>
        <dbReference type="ARBA" id="ARBA00022553"/>
    </source>
</evidence>
<evidence type="ECO:0000313" key="13">
    <source>
        <dbReference type="EMBL" id="WWD04144.1"/>
    </source>
</evidence>
<accession>A0AAX4KDQ1</accession>
<dbReference type="PANTHER" id="PTHR23270:SF10">
    <property type="entry name" value="PROTEIN RRP5 HOMOLOG"/>
    <property type="match status" value="1"/>
</dbReference>
<dbReference type="InterPro" id="IPR003107">
    <property type="entry name" value="HAT"/>
</dbReference>
<dbReference type="InterPro" id="IPR048059">
    <property type="entry name" value="Rrp5_S1_rpt_hs1_sc1"/>
</dbReference>
<dbReference type="GO" id="GO:0032040">
    <property type="term" value="C:small-subunit processome"/>
    <property type="evidence" value="ECO:0007669"/>
    <property type="project" value="TreeGrafter"/>
</dbReference>
<feature type="domain" description="S1 motif" evidence="12">
    <location>
        <begin position="538"/>
        <end position="607"/>
    </location>
</feature>